<gene>
    <name evidence="2" type="ORF">BSTOLATCC_MIC18490</name>
</gene>
<comment type="caution">
    <text evidence="2">The sequence shown here is derived from an EMBL/GenBank/DDBJ whole genome shotgun (WGS) entry which is preliminary data.</text>
</comment>
<evidence type="ECO:0000313" key="3">
    <source>
        <dbReference type="Proteomes" id="UP001162131"/>
    </source>
</evidence>
<dbReference type="AlphaFoldDB" id="A0AAU9J130"/>
<evidence type="ECO:0000256" key="1">
    <source>
        <dbReference type="SAM" id="MobiDB-lite"/>
    </source>
</evidence>
<accession>A0AAU9J130</accession>
<name>A0AAU9J130_9CILI</name>
<organism evidence="2 3">
    <name type="scientific">Blepharisma stoltei</name>
    <dbReference type="NCBI Taxonomy" id="1481888"/>
    <lineage>
        <taxon>Eukaryota</taxon>
        <taxon>Sar</taxon>
        <taxon>Alveolata</taxon>
        <taxon>Ciliophora</taxon>
        <taxon>Postciliodesmatophora</taxon>
        <taxon>Heterotrichea</taxon>
        <taxon>Heterotrichida</taxon>
        <taxon>Blepharismidae</taxon>
        <taxon>Blepharisma</taxon>
    </lineage>
</organism>
<evidence type="ECO:0000313" key="2">
    <source>
        <dbReference type="EMBL" id="CAG9317236.1"/>
    </source>
</evidence>
<dbReference type="EMBL" id="CAJZBQ010000018">
    <property type="protein sequence ID" value="CAG9317236.1"/>
    <property type="molecule type" value="Genomic_DNA"/>
</dbReference>
<sequence>MLGNFEIPSPTLIAPNCSEVSSELSLSPLREESKELNTLRLQSALLKLKKNHNYKDPPTDIKLEQSIDGSCKIYVRNTNYNHDNSSEPTCTPSLNEPQELYPTELEQIINRLRKIAEARNSESISTPPTPTQCYISLDHCSIVYFPENAEVQETSEQYENLPSSKDTQTPNVEPKYNLKCPQTLRFIQRALMSCTSISSLPRTPDDIVQESIDRSIIIIHPREINDEGFRPALSRHNSSHNYRVTSISRHGAEDLSLPEAIQTLKKKLEELSIDDCSEQAIDDENIRIITVEYSPSSSPGSISSIEQSTPVIKSQEYPDLLSPETRFKLMRKLHAVQEDMEGEEENIREIDESTVIYTNEEENFMNNARSEANSAASPVYHIHIEPSLNAVAERLRKLRSDSETPEDY</sequence>
<protein>
    <submittedName>
        <fullName evidence="2">Uncharacterized protein</fullName>
    </submittedName>
</protein>
<feature type="region of interest" description="Disordered" evidence="1">
    <location>
        <begin position="153"/>
        <end position="174"/>
    </location>
</feature>
<reference evidence="2" key="1">
    <citation type="submission" date="2021-09" db="EMBL/GenBank/DDBJ databases">
        <authorList>
            <consortium name="AG Swart"/>
            <person name="Singh M."/>
            <person name="Singh A."/>
            <person name="Seah K."/>
            <person name="Emmerich C."/>
        </authorList>
    </citation>
    <scope>NUCLEOTIDE SEQUENCE</scope>
    <source>
        <strain evidence="2">ATCC30299</strain>
    </source>
</reference>
<dbReference type="Proteomes" id="UP001162131">
    <property type="component" value="Unassembled WGS sequence"/>
</dbReference>
<proteinExistence type="predicted"/>
<keyword evidence="3" id="KW-1185">Reference proteome</keyword>
<feature type="compositionally biased region" description="Polar residues" evidence="1">
    <location>
        <begin position="153"/>
        <end position="171"/>
    </location>
</feature>